<evidence type="ECO:0000256" key="4">
    <source>
        <dbReference type="ARBA" id="ARBA00022670"/>
    </source>
</evidence>
<evidence type="ECO:0000256" key="9">
    <source>
        <dbReference type="PROSITE-ProRule" id="PRU01379"/>
    </source>
</evidence>
<keyword evidence="11" id="KW-0812">Transmembrane</keyword>
<dbReference type="FunFam" id="3.40.630.10:FF:000020">
    <property type="entry name" value="Carboxypeptidase D"/>
    <property type="match status" value="2"/>
</dbReference>
<evidence type="ECO:0000259" key="13">
    <source>
        <dbReference type="PROSITE" id="PS52035"/>
    </source>
</evidence>
<dbReference type="Gene3D" id="2.60.40.1120">
    <property type="entry name" value="Carboxypeptidase-like, regulatory domain"/>
    <property type="match status" value="2"/>
</dbReference>
<dbReference type="CDD" id="cd11308">
    <property type="entry name" value="Peptidase_M14NE-CP-C_like"/>
    <property type="match status" value="2"/>
</dbReference>
<proteinExistence type="inferred from homology"/>
<feature type="region of interest" description="Disordered" evidence="10">
    <location>
        <begin position="958"/>
        <end position="997"/>
    </location>
</feature>
<dbReference type="Proteomes" id="UP000663852">
    <property type="component" value="Unassembled WGS sequence"/>
</dbReference>
<evidence type="ECO:0000256" key="3">
    <source>
        <dbReference type="ARBA" id="ARBA00022645"/>
    </source>
</evidence>
<keyword evidence="11" id="KW-1133">Transmembrane helix</keyword>
<protein>
    <recommendedName>
        <fullName evidence="13">Peptidase M14 domain-containing protein</fullName>
    </recommendedName>
</protein>
<accession>A0A814GFI9</accession>
<keyword evidence="5" id="KW-0479">Metal-binding</keyword>
<comment type="cofactor">
    <cofactor evidence="1">
        <name>Zn(2+)</name>
        <dbReference type="ChEBI" id="CHEBI:29105"/>
    </cofactor>
</comment>
<keyword evidence="6" id="KW-0378">Hydrolase</keyword>
<dbReference type="PRINTS" id="PR00765">
    <property type="entry name" value="CRBOXYPTASEA"/>
</dbReference>
<name>A0A814GFI9_ADIRI</name>
<feature type="chain" id="PRO_5032268735" description="Peptidase M14 domain-containing protein" evidence="12">
    <location>
        <begin position="22"/>
        <end position="997"/>
    </location>
</feature>
<dbReference type="SMART" id="SM00631">
    <property type="entry name" value="Zn_pept"/>
    <property type="match status" value="2"/>
</dbReference>
<dbReference type="AlphaFoldDB" id="A0A814GFI9"/>
<feature type="compositionally biased region" description="Polar residues" evidence="10">
    <location>
        <begin position="958"/>
        <end position="979"/>
    </location>
</feature>
<evidence type="ECO:0000313" key="15">
    <source>
        <dbReference type="Proteomes" id="UP000663852"/>
    </source>
</evidence>
<dbReference type="PANTHER" id="PTHR11532:SF73">
    <property type="entry name" value="CARBOXYPEPTIDASE D"/>
    <property type="match status" value="1"/>
</dbReference>
<evidence type="ECO:0000256" key="12">
    <source>
        <dbReference type="SAM" id="SignalP"/>
    </source>
</evidence>
<feature type="transmembrane region" description="Helical" evidence="11">
    <location>
        <begin position="906"/>
        <end position="929"/>
    </location>
</feature>
<evidence type="ECO:0000256" key="2">
    <source>
        <dbReference type="ARBA" id="ARBA00005988"/>
    </source>
</evidence>
<dbReference type="SUPFAM" id="SSF53187">
    <property type="entry name" value="Zn-dependent exopeptidases"/>
    <property type="match status" value="2"/>
</dbReference>
<evidence type="ECO:0000256" key="5">
    <source>
        <dbReference type="ARBA" id="ARBA00022723"/>
    </source>
</evidence>
<keyword evidence="3" id="KW-0121">Carboxypeptidase</keyword>
<evidence type="ECO:0000256" key="1">
    <source>
        <dbReference type="ARBA" id="ARBA00001947"/>
    </source>
</evidence>
<comment type="similarity">
    <text evidence="2 9">Belongs to the peptidase M14 family.</text>
</comment>
<keyword evidence="11" id="KW-0472">Membrane</keyword>
<dbReference type="GO" id="GO:0004181">
    <property type="term" value="F:metallocarboxypeptidase activity"/>
    <property type="evidence" value="ECO:0007669"/>
    <property type="project" value="InterPro"/>
</dbReference>
<feature type="active site" description="Proton donor/acceptor" evidence="9">
    <location>
        <position position="317"/>
    </location>
</feature>
<feature type="signal peptide" evidence="12">
    <location>
        <begin position="1"/>
        <end position="21"/>
    </location>
</feature>
<dbReference type="CDD" id="cd03858">
    <property type="entry name" value="M14_CP_N-E_like"/>
    <property type="match status" value="1"/>
</dbReference>
<feature type="region of interest" description="Disordered" evidence="10">
    <location>
        <begin position="597"/>
        <end position="616"/>
    </location>
</feature>
<dbReference type="GO" id="GO:0016485">
    <property type="term" value="P:protein processing"/>
    <property type="evidence" value="ECO:0007669"/>
    <property type="project" value="TreeGrafter"/>
</dbReference>
<keyword evidence="7" id="KW-0862">Zinc</keyword>
<dbReference type="Pfam" id="PF13620">
    <property type="entry name" value="CarboxypepD_reg"/>
    <property type="match status" value="2"/>
</dbReference>
<dbReference type="InterPro" id="IPR008969">
    <property type="entry name" value="CarboxyPept-like_regulatory"/>
</dbReference>
<sequence>MHINTPSTSCLLFFSLSFIFCERSPLQVEKDSAVDNLLKNYHHYDELEQLLNTWTKQYPKLTQLFSVGKSTNNSELFVMRLTSPMIPDNSDEHDEVQLLKPKFKWVANMHGDEVIGRELMIGLIYYLLLNSNSDSRVNRLLSTTDIYIMPSMNPDGFELSTEGLCDDPSYIGRENLLHVDLNRDFPSPYQTLKAMLNGTIGDLFYGRQRETIAVMKWILKENFVLSANLHGGSVVASYPYDESASHQPKYSASPDDALFRFLARTYAEKHTTMSKGVESCASEFYNGITNGAQWYDVSGGMQDFNYLHSNTFEITMELSCCKYPLAKNGTLVKEWDKNREALLAYMELSHLGVKGFIRDELTRTAISGALIQIQGILHPVRSVTSGAYWRLLLPGLYNITATASGYVPQTKYNVNVTNANLTSALRLDFTLQPRTQDLFITNENVVEINSIYDKLSNYATQLRSGSRDALLDTLIEPTNRFRYHDYDSLVAKLNELHAKYQNITSLYTIGESVEKRNLWVMIISDNPLVHEAGEPEVRYVGNIHGDETVGRECLILFIEYLCVNYKKSDYITKLIDNTRIHILPSLNPDGFERDYKQKEHEKGGGRPNAHDVDLNRNFPPVELEQSSKSDIAKPKPQFNNAENRLDKFAVSKYLLEPEVRAAIHWSLVYPFVLSGNLHGGALVANYPFDNRIIGSTKPESRSPDDSTFIMLAKSYSQAHKQMSQDKSCSNFDDGITNGAAWYPIEGGMQDWSYVFTSNMEITLELGCKKYPEENQLQLYWNDNKGALLSFITQVVHGIRGFVYDIKTQTGIPGASISVHGIEHNVITYQDGDFFRILSYGIYDITAERVGYAPQTIRNVLVTNQSSTYIEFKLKPNESSEEKNTENLSKVEQIYNQSKDFILNRTLFLIIAGIFALVLATLFGFIILYLRCRSSSILSSHSRVGFQRYNLIPQDEQSDLSSSQINGSKSVPNSHATQSDSENDEPLYSSQSHKFLFA</sequence>
<comment type="caution">
    <text evidence="14">The sequence shown here is derived from an EMBL/GenBank/DDBJ whole genome shotgun (WGS) entry which is preliminary data.</text>
</comment>
<dbReference type="PROSITE" id="PS52035">
    <property type="entry name" value="PEPTIDASE_M14"/>
    <property type="match status" value="2"/>
</dbReference>
<dbReference type="PROSITE" id="PS00133">
    <property type="entry name" value="CARBOXYPEPT_ZN_2"/>
    <property type="match status" value="2"/>
</dbReference>
<dbReference type="EMBL" id="CAJNOJ010000060">
    <property type="protein sequence ID" value="CAF0995645.1"/>
    <property type="molecule type" value="Genomic_DNA"/>
</dbReference>
<reference evidence="14" key="1">
    <citation type="submission" date="2021-02" db="EMBL/GenBank/DDBJ databases">
        <authorList>
            <person name="Nowell W R."/>
        </authorList>
    </citation>
    <scope>NUCLEOTIDE SEQUENCE</scope>
</reference>
<dbReference type="InterPro" id="IPR000834">
    <property type="entry name" value="Peptidase_M14"/>
</dbReference>
<evidence type="ECO:0000256" key="11">
    <source>
        <dbReference type="SAM" id="Phobius"/>
    </source>
</evidence>
<gene>
    <name evidence="14" type="ORF">EDS130_LOCUS14619</name>
</gene>
<keyword evidence="4" id="KW-0645">Protease</keyword>
<dbReference type="InterPro" id="IPR057247">
    <property type="entry name" value="CARBOXYPEPT_ZN_2"/>
</dbReference>
<feature type="domain" description="Peptidase M14" evidence="13">
    <location>
        <begin position="40"/>
        <end position="349"/>
    </location>
</feature>
<evidence type="ECO:0000256" key="10">
    <source>
        <dbReference type="SAM" id="MobiDB-lite"/>
    </source>
</evidence>
<evidence type="ECO:0000256" key="6">
    <source>
        <dbReference type="ARBA" id="ARBA00022801"/>
    </source>
</evidence>
<organism evidence="14 15">
    <name type="scientific">Adineta ricciae</name>
    <name type="common">Rotifer</name>
    <dbReference type="NCBI Taxonomy" id="249248"/>
    <lineage>
        <taxon>Eukaryota</taxon>
        <taxon>Metazoa</taxon>
        <taxon>Spiralia</taxon>
        <taxon>Gnathifera</taxon>
        <taxon>Rotifera</taxon>
        <taxon>Eurotatoria</taxon>
        <taxon>Bdelloidea</taxon>
        <taxon>Adinetida</taxon>
        <taxon>Adinetidae</taxon>
        <taxon>Adineta</taxon>
    </lineage>
</organism>
<dbReference type="InterPro" id="IPR050753">
    <property type="entry name" value="Peptidase_M14_domain"/>
</dbReference>
<dbReference type="SUPFAM" id="SSF49464">
    <property type="entry name" value="Carboxypeptidase regulatory domain-like"/>
    <property type="match status" value="2"/>
</dbReference>
<feature type="active site" description="Proton donor/acceptor" evidence="9">
    <location>
        <position position="764"/>
    </location>
</feature>
<dbReference type="Pfam" id="PF00246">
    <property type="entry name" value="Peptidase_M14"/>
    <property type="match status" value="2"/>
</dbReference>
<dbReference type="Gene3D" id="3.40.630.10">
    <property type="entry name" value="Zn peptidases"/>
    <property type="match status" value="2"/>
</dbReference>
<dbReference type="InterPro" id="IPR057246">
    <property type="entry name" value="CARBOXYPEPT_ZN_1"/>
</dbReference>
<dbReference type="GO" id="GO:0008270">
    <property type="term" value="F:zinc ion binding"/>
    <property type="evidence" value="ECO:0007669"/>
    <property type="project" value="InterPro"/>
</dbReference>
<keyword evidence="12" id="KW-0732">Signal</keyword>
<evidence type="ECO:0000256" key="7">
    <source>
        <dbReference type="ARBA" id="ARBA00022833"/>
    </source>
</evidence>
<keyword evidence="8" id="KW-0325">Glycoprotein</keyword>
<feature type="compositionally biased region" description="Polar residues" evidence="10">
    <location>
        <begin position="987"/>
        <end position="997"/>
    </location>
</feature>
<evidence type="ECO:0000256" key="8">
    <source>
        <dbReference type="ARBA" id="ARBA00023180"/>
    </source>
</evidence>
<dbReference type="GO" id="GO:0006518">
    <property type="term" value="P:peptide metabolic process"/>
    <property type="evidence" value="ECO:0007669"/>
    <property type="project" value="TreeGrafter"/>
</dbReference>
<feature type="domain" description="Peptidase M14" evidence="13">
    <location>
        <begin position="482"/>
        <end position="794"/>
    </location>
</feature>
<dbReference type="PROSITE" id="PS00132">
    <property type="entry name" value="CARBOXYPEPT_ZN_1"/>
    <property type="match status" value="1"/>
</dbReference>
<dbReference type="GO" id="GO:0005615">
    <property type="term" value="C:extracellular space"/>
    <property type="evidence" value="ECO:0007669"/>
    <property type="project" value="TreeGrafter"/>
</dbReference>
<evidence type="ECO:0000313" key="14">
    <source>
        <dbReference type="EMBL" id="CAF0995645.1"/>
    </source>
</evidence>
<dbReference type="PANTHER" id="PTHR11532">
    <property type="entry name" value="PROTEASE M14 CARBOXYPEPTIDASE"/>
    <property type="match status" value="1"/>
</dbReference>
<feature type="compositionally biased region" description="Basic and acidic residues" evidence="10">
    <location>
        <begin position="597"/>
        <end position="614"/>
    </location>
</feature>
<dbReference type="OrthoDB" id="10249045at2759"/>